<protein>
    <submittedName>
        <fullName evidence="1">Uncharacterized protein</fullName>
    </submittedName>
</protein>
<organism evidence="1 2">
    <name type="scientific">Rhizobium quercicola</name>
    <dbReference type="NCBI Taxonomy" id="2901226"/>
    <lineage>
        <taxon>Bacteria</taxon>
        <taxon>Pseudomonadati</taxon>
        <taxon>Pseudomonadota</taxon>
        <taxon>Alphaproteobacteria</taxon>
        <taxon>Hyphomicrobiales</taxon>
        <taxon>Rhizobiaceae</taxon>
        <taxon>Rhizobium/Agrobacterium group</taxon>
        <taxon>Rhizobium</taxon>
    </lineage>
</organism>
<accession>A0A9X1NP67</accession>
<name>A0A9X1NP67_9HYPH</name>
<dbReference type="Proteomes" id="UP001139089">
    <property type="component" value="Unassembled WGS sequence"/>
</dbReference>
<evidence type="ECO:0000313" key="2">
    <source>
        <dbReference type="Proteomes" id="UP001139089"/>
    </source>
</evidence>
<proteinExistence type="predicted"/>
<gene>
    <name evidence="1" type="ORF">LRX75_06055</name>
</gene>
<keyword evidence="2" id="KW-1185">Reference proteome</keyword>
<sequence length="98" mass="10989">MGLRLVGRNDADRGAAPVGVRDVEAEARRRLSLLGYERHRARSLATGIEMPREVHIQHLQIMAIALALSSLDSIPDDYRSDVYWPVDPAQRGSTVRLR</sequence>
<dbReference type="EMBL" id="JAJOZR010000003">
    <property type="protein sequence ID" value="MCD7108602.1"/>
    <property type="molecule type" value="Genomic_DNA"/>
</dbReference>
<dbReference type="AlphaFoldDB" id="A0A9X1NP67"/>
<dbReference type="RefSeq" id="WP_231812742.1">
    <property type="nucleotide sequence ID" value="NZ_JAJOZR010000003.1"/>
</dbReference>
<reference evidence="1" key="1">
    <citation type="submission" date="2021-12" db="EMBL/GenBank/DDBJ databases">
        <authorList>
            <person name="Li Y."/>
        </authorList>
    </citation>
    <scope>NUCLEOTIDE SEQUENCE</scope>
    <source>
        <strain evidence="1">DKSPLA3</strain>
    </source>
</reference>
<evidence type="ECO:0000313" key="1">
    <source>
        <dbReference type="EMBL" id="MCD7108602.1"/>
    </source>
</evidence>
<comment type="caution">
    <text evidence="1">The sequence shown here is derived from an EMBL/GenBank/DDBJ whole genome shotgun (WGS) entry which is preliminary data.</text>
</comment>